<organism evidence="6 7">
    <name type="scientific">Zophobas morio</name>
    <dbReference type="NCBI Taxonomy" id="2755281"/>
    <lineage>
        <taxon>Eukaryota</taxon>
        <taxon>Metazoa</taxon>
        <taxon>Ecdysozoa</taxon>
        <taxon>Arthropoda</taxon>
        <taxon>Hexapoda</taxon>
        <taxon>Insecta</taxon>
        <taxon>Pterygota</taxon>
        <taxon>Neoptera</taxon>
        <taxon>Endopterygota</taxon>
        <taxon>Coleoptera</taxon>
        <taxon>Polyphaga</taxon>
        <taxon>Cucujiformia</taxon>
        <taxon>Tenebrionidae</taxon>
        <taxon>Zophobas</taxon>
    </lineage>
</organism>
<evidence type="ECO:0000256" key="4">
    <source>
        <dbReference type="ARBA" id="ARBA00023033"/>
    </source>
</evidence>
<sequence length="308" mass="35564">MILLVKTFSLDDKTVINLAQNFDTVLEAVAFGSPLNFLPFLRFLPKFKRSLASLKKAVHIIHDLQKKLINECQESMSSIKTDVPSNLIHAFLLQMSGSPEYIYNHDQLHYLLFDIYIAFTETTKTSFGWILMYLAQYEEVQNKIRQELLEVVQDKTIEMDDFVNLHYTKAVIAEVVRIRTVAPLGVPQWVSENVCVEGFTFVKDTMIMPLLWGIHMDPKVYKEPEEFRPERFLDDDGKFFKPESFLPFQTGKRICIGEEIVKMMAFIFVVIVVKNFKLALPDFASIDFTGVSKASLSPKPQKIMFKKI</sequence>
<evidence type="ECO:0000313" key="6">
    <source>
        <dbReference type="EMBL" id="KAJ3645238.1"/>
    </source>
</evidence>
<dbReference type="GO" id="GO:0006082">
    <property type="term" value="P:organic acid metabolic process"/>
    <property type="evidence" value="ECO:0007669"/>
    <property type="project" value="TreeGrafter"/>
</dbReference>
<proteinExistence type="inferred from homology"/>
<dbReference type="GO" id="GO:0005737">
    <property type="term" value="C:cytoplasm"/>
    <property type="evidence" value="ECO:0007669"/>
    <property type="project" value="TreeGrafter"/>
</dbReference>
<evidence type="ECO:0000313" key="7">
    <source>
        <dbReference type="Proteomes" id="UP001168821"/>
    </source>
</evidence>
<dbReference type="GO" id="GO:0008395">
    <property type="term" value="F:steroid hydroxylase activity"/>
    <property type="evidence" value="ECO:0007669"/>
    <property type="project" value="TreeGrafter"/>
</dbReference>
<dbReference type="AlphaFoldDB" id="A0AA38HW14"/>
<comment type="similarity">
    <text evidence="1">Belongs to the cytochrome P450 family.</text>
</comment>
<dbReference type="GO" id="GO:0005506">
    <property type="term" value="F:iron ion binding"/>
    <property type="evidence" value="ECO:0007669"/>
    <property type="project" value="InterPro"/>
</dbReference>
<evidence type="ECO:0000256" key="1">
    <source>
        <dbReference type="ARBA" id="ARBA00010617"/>
    </source>
</evidence>
<dbReference type="Proteomes" id="UP001168821">
    <property type="component" value="Unassembled WGS sequence"/>
</dbReference>
<name>A0AA38HW14_9CUCU</name>
<dbReference type="InterPro" id="IPR036396">
    <property type="entry name" value="Cyt_P450_sf"/>
</dbReference>
<keyword evidence="3 5" id="KW-0408">Iron</keyword>
<dbReference type="EMBL" id="JALNTZ010000007">
    <property type="protein sequence ID" value="KAJ3645238.1"/>
    <property type="molecule type" value="Genomic_DNA"/>
</dbReference>
<evidence type="ECO:0000256" key="3">
    <source>
        <dbReference type="ARBA" id="ARBA00023004"/>
    </source>
</evidence>
<keyword evidence="4" id="KW-0560">Oxidoreductase</keyword>
<keyword evidence="2 5" id="KW-0479">Metal-binding</keyword>
<keyword evidence="7" id="KW-1185">Reference proteome</keyword>
<protein>
    <recommendedName>
        <fullName evidence="8">Cytochrome P450</fullName>
    </recommendedName>
</protein>
<dbReference type="Gene3D" id="1.10.630.10">
    <property type="entry name" value="Cytochrome P450"/>
    <property type="match status" value="1"/>
</dbReference>
<dbReference type="PANTHER" id="PTHR24300:SF403">
    <property type="entry name" value="CYTOCHROME P450 306A1"/>
    <property type="match status" value="1"/>
</dbReference>
<keyword evidence="5" id="KW-0349">Heme</keyword>
<comment type="caution">
    <text evidence="6">The sequence shown here is derived from an EMBL/GenBank/DDBJ whole genome shotgun (WGS) entry which is preliminary data.</text>
</comment>
<dbReference type="GO" id="GO:0020037">
    <property type="term" value="F:heme binding"/>
    <property type="evidence" value="ECO:0007669"/>
    <property type="project" value="InterPro"/>
</dbReference>
<dbReference type="InterPro" id="IPR050182">
    <property type="entry name" value="Cytochrome_P450_fam2"/>
</dbReference>
<dbReference type="Pfam" id="PF00067">
    <property type="entry name" value="p450"/>
    <property type="match status" value="1"/>
</dbReference>
<evidence type="ECO:0000256" key="2">
    <source>
        <dbReference type="ARBA" id="ARBA00022723"/>
    </source>
</evidence>
<evidence type="ECO:0000256" key="5">
    <source>
        <dbReference type="PIRSR" id="PIRSR602401-1"/>
    </source>
</evidence>
<evidence type="ECO:0008006" key="8">
    <source>
        <dbReference type="Google" id="ProtNLM"/>
    </source>
</evidence>
<gene>
    <name evidence="6" type="ORF">Zmor_022913</name>
</gene>
<feature type="binding site" description="axial binding residue" evidence="5">
    <location>
        <position position="255"/>
    </location>
    <ligand>
        <name>heme</name>
        <dbReference type="ChEBI" id="CHEBI:30413"/>
    </ligand>
    <ligandPart>
        <name>Fe</name>
        <dbReference type="ChEBI" id="CHEBI:18248"/>
    </ligandPart>
</feature>
<dbReference type="SUPFAM" id="SSF48264">
    <property type="entry name" value="Cytochrome P450"/>
    <property type="match status" value="1"/>
</dbReference>
<reference evidence="6" key="1">
    <citation type="journal article" date="2023" name="G3 (Bethesda)">
        <title>Whole genome assemblies of Zophobas morio and Tenebrio molitor.</title>
        <authorList>
            <person name="Kaur S."/>
            <person name="Stinson S.A."/>
            <person name="diCenzo G.C."/>
        </authorList>
    </citation>
    <scope>NUCLEOTIDE SEQUENCE</scope>
    <source>
        <strain evidence="6">QUZm001</strain>
    </source>
</reference>
<dbReference type="PANTHER" id="PTHR24300">
    <property type="entry name" value="CYTOCHROME P450 508A4-RELATED"/>
    <property type="match status" value="1"/>
</dbReference>
<dbReference type="PRINTS" id="PR00385">
    <property type="entry name" value="P450"/>
</dbReference>
<dbReference type="GO" id="GO:0016712">
    <property type="term" value="F:oxidoreductase activity, acting on paired donors, with incorporation or reduction of molecular oxygen, reduced flavin or flavoprotein as one donor, and incorporation of one atom of oxygen"/>
    <property type="evidence" value="ECO:0007669"/>
    <property type="project" value="TreeGrafter"/>
</dbReference>
<dbReference type="InterPro" id="IPR001128">
    <property type="entry name" value="Cyt_P450"/>
</dbReference>
<keyword evidence="4" id="KW-0503">Monooxygenase</keyword>
<comment type="cofactor">
    <cofactor evidence="5">
        <name>heme</name>
        <dbReference type="ChEBI" id="CHEBI:30413"/>
    </cofactor>
</comment>
<dbReference type="PRINTS" id="PR00463">
    <property type="entry name" value="EP450I"/>
</dbReference>
<accession>A0AA38HW14</accession>
<dbReference type="GO" id="GO:0006805">
    <property type="term" value="P:xenobiotic metabolic process"/>
    <property type="evidence" value="ECO:0007669"/>
    <property type="project" value="TreeGrafter"/>
</dbReference>
<dbReference type="InterPro" id="IPR002401">
    <property type="entry name" value="Cyt_P450_E_grp-I"/>
</dbReference>